<dbReference type="InterPro" id="IPR037294">
    <property type="entry name" value="ABC_BtuC-like"/>
</dbReference>
<keyword evidence="5 8" id="KW-0812">Transmembrane</keyword>
<feature type="transmembrane region" description="Helical" evidence="8">
    <location>
        <begin position="136"/>
        <end position="160"/>
    </location>
</feature>
<reference evidence="9" key="1">
    <citation type="journal article" date="2014" name="Int. J. Syst. Evol. Microbiol.">
        <title>Complete genome sequence of Corynebacterium casei LMG S-19264T (=DSM 44701T), isolated from a smear-ripened cheese.</title>
        <authorList>
            <consortium name="US DOE Joint Genome Institute (JGI-PGF)"/>
            <person name="Walter F."/>
            <person name="Albersmeier A."/>
            <person name="Kalinowski J."/>
            <person name="Ruckert C."/>
        </authorList>
    </citation>
    <scope>NUCLEOTIDE SEQUENCE</scope>
    <source>
        <strain evidence="9">VKM B-2789</strain>
    </source>
</reference>
<keyword evidence="4" id="KW-1003">Cell membrane</keyword>
<feature type="transmembrane region" description="Helical" evidence="8">
    <location>
        <begin position="109"/>
        <end position="129"/>
    </location>
</feature>
<keyword evidence="10" id="KW-1185">Reference proteome</keyword>
<feature type="transmembrane region" description="Helical" evidence="8">
    <location>
        <begin position="83"/>
        <end position="103"/>
    </location>
</feature>
<keyword evidence="3" id="KW-0813">Transport</keyword>
<feature type="transmembrane region" description="Helical" evidence="8">
    <location>
        <begin position="54"/>
        <end position="71"/>
    </location>
</feature>
<comment type="caution">
    <text evidence="9">The sequence shown here is derived from an EMBL/GenBank/DDBJ whole genome shotgun (WGS) entry which is preliminary data.</text>
</comment>
<dbReference type="Gene3D" id="1.10.3470.10">
    <property type="entry name" value="ABC transporter involved in vitamin B12 uptake, BtuC"/>
    <property type="match status" value="1"/>
</dbReference>
<evidence type="ECO:0000256" key="1">
    <source>
        <dbReference type="ARBA" id="ARBA00004651"/>
    </source>
</evidence>
<organism evidence="9 10">
    <name type="scientific">Ancylobacter defluvii</name>
    <dbReference type="NCBI Taxonomy" id="1282440"/>
    <lineage>
        <taxon>Bacteria</taxon>
        <taxon>Pseudomonadati</taxon>
        <taxon>Pseudomonadota</taxon>
        <taxon>Alphaproteobacteria</taxon>
        <taxon>Hyphomicrobiales</taxon>
        <taxon>Xanthobacteraceae</taxon>
        <taxon>Ancylobacter</taxon>
    </lineage>
</organism>
<comment type="subcellular location">
    <subcellularLocation>
        <location evidence="1">Cell membrane</location>
        <topology evidence="1">Multi-pass membrane protein</topology>
    </subcellularLocation>
</comment>
<dbReference type="InterPro" id="IPR000522">
    <property type="entry name" value="ABC_transptr_permease_BtuC"/>
</dbReference>
<evidence type="ECO:0000256" key="3">
    <source>
        <dbReference type="ARBA" id="ARBA00022448"/>
    </source>
</evidence>
<name>A0A9W6JYJ5_9HYPH</name>
<comment type="similarity">
    <text evidence="2">Belongs to the binding-protein-dependent transport system permease family. FecCD subfamily.</text>
</comment>
<evidence type="ECO:0000256" key="4">
    <source>
        <dbReference type="ARBA" id="ARBA00022475"/>
    </source>
</evidence>
<sequence>MRAGIALPVSLALAMALLTLAWGDAGLAPADILAALRGDPVAGVVVGTLRGPRVAVAILVGACLAVAGTITQAVMRNPLAEPGLLGINGGAGLGVTILIVHLTGPTGHLMPLAGFAGATLAAAAIYGLAWRQGTSAIRLILVGIGIGALTGAAISFLTAFGDVRDVQRAVGWMAGSLYGADWTRFSWLLAWSMPALVATRLLARELDILGFDDDCIQSLGLRLHLMRGILILLCTILAGAAVAAAGPLAFIGLLAPHLARICGDTRHAYRLPLAATWGAILLLAADLGGRLLNLPAGVLTPLIGVPFIGILLWKQRDD</sequence>
<reference evidence="9" key="2">
    <citation type="submission" date="2023-01" db="EMBL/GenBank/DDBJ databases">
        <authorList>
            <person name="Sun Q."/>
            <person name="Evtushenko L."/>
        </authorList>
    </citation>
    <scope>NUCLEOTIDE SEQUENCE</scope>
    <source>
        <strain evidence="9">VKM B-2789</strain>
    </source>
</reference>
<dbReference type="GO" id="GO:0022857">
    <property type="term" value="F:transmembrane transporter activity"/>
    <property type="evidence" value="ECO:0007669"/>
    <property type="project" value="InterPro"/>
</dbReference>
<dbReference type="Proteomes" id="UP001143330">
    <property type="component" value="Unassembled WGS sequence"/>
</dbReference>
<dbReference type="PANTHER" id="PTHR30472:SF24">
    <property type="entry name" value="FERRIC ENTEROBACTIN TRANSPORT SYSTEM PERMEASE PROTEIN FEPG"/>
    <property type="match status" value="1"/>
</dbReference>
<dbReference type="EMBL" id="BSFM01000017">
    <property type="protein sequence ID" value="GLK85597.1"/>
    <property type="molecule type" value="Genomic_DNA"/>
</dbReference>
<protein>
    <submittedName>
        <fullName evidence="9">Iron ABC transporter permease</fullName>
    </submittedName>
</protein>
<dbReference type="GO" id="GO:0033214">
    <property type="term" value="P:siderophore-iron import into cell"/>
    <property type="evidence" value="ECO:0007669"/>
    <property type="project" value="TreeGrafter"/>
</dbReference>
<dbReference type="CDD" id="cd06550">
    <property type="entry name" value="TM_ABC_iron-siderophores_like"/>
    <property type="match status" value="1"/>
</dbReference>
<dbReference type="PANTHER" id="PTHR30472">
    <property type="entry name" value="FERRIC ENTEROBACTIN TRANSPORT SYSTEM PERMEASE PROTEIN"/>
    <property type="match status" value="1"/>
</dbReference>
<keyword evidence="7 8" id="KW-0472">Membrane</keyword>
<feature type="transmembrane region" description="Helical" evidence="8">
    <location>
        <begin position="291"/>
        <end position="313"/>
    </location>
</feature>
<dbReference type="AlphaFoldDB" id="A0A9W6JYJ5"/>
<evidence type="ECO:0000256" key="6">
    <source>
        <dbReference type="ARBA" id="ARBA00022989"/>
    </source>
</evidence>
<keyword evidence="6 8" id="KW-1133">Transmembrane helix</keyword>
<evidence type="ECO:0000256" key="8">
    <source>
        <dbReference type="SAM" id="Phobius"/>
    </source>
</evidence>
<dbReference type="Pfam" id="PF01032">
    <property type="entry name" value="FecCD"/>
    <property type="match status" value="1"/>
</dbReference>
<evidence type="ECO:0000256" key="2">
    <source>
        <dbReference type="ARBA" id="ARBA00007935"/>
    </source>
</evidence>
<proteinExistence type="inferred from homology"/>
<dbReference type="SUPFAM" id="SSF81345">
    <property type="entry name" value="ABC transporter involved in vitamin B12 uptake, BtuC"/>
    <property type="match status" value="1"/>
</dbReference>
<accession>A0A9W6JYJ5</accession>
<dbReference type="GO" id="GO:0005886">
    <property type="term" value="C:plasma membrane"/>
    <property type="evidence" value="ECO:0007669"/>
    <property type="project" value="UniProtKB-SubCell"/>
</dbReference>
<evidence type="ECO:0000313" key="10">
    <source>
        <dbReference type="Proteomes" id="UP001143330"/>
    </source>
</evidence>
<evidence type="ECO:0000256" key="7">
    <source>
        <dbReference type="ARBA" id="ARBA00023136"/>
    </source>
</evidence>
<gene>
    <name evidence="9" type="primary">fecD</name>
    <name evidence="9" type="ORF">GCM10017653_36670</name>
</gene>
<feature type="transmembrane region" description="Helical" evidence="8">
    <location>
        <begin position="229"/>
        <end position="255"/>
    </location>
</feature>
<evidence type="ECO:0000313" key="9">
    <source>
        <dbReference type="EMBL" id="GLK85597.1"/>
    </source>
</evidence>
<dbReference type="RefSeq" id="WP_213359232.1">
    <property type="nucleotide sequence ID" value="NZ_BSFM01000017.1"/>
</dbReference>
<evidence type="ECO:0000256" key="5">
    <source>
        <dbReference type="ARBA" id="ARBA00022692"/>
    </source>
</evidence>